<dbReference type="SUPFAM" id="SSF53335">
    <property type="entry name" value="S-adenosyl-L-methionine-dependent methyltransferases"/>
    <property type="match status" value="1"/>
</dbReference>
<accession>A0A370I2A5</accession>
<dbReference type="InterPro" id="IPR029063">
    <property type="entry name" value="SAM-dependent_MTases_sf"/>
</dbReference>
<dbReference type="Gene3D" id="3.40.50.150">
    <property type="entry name" value="Vaccinia Virus protein VP39"/>
    <property type="match status" value="1"/>
</dbReference>
<dbReference type="InterPro" id="IPR006764">
    <property type="entry name" value="SAM_dep_MeTrfase_SAV2177_type"/>
</dbReference>
<dbReference type="GO" id="GO:0008168">
    <property type="term" value="F:methyltransferase activity"/>
    <property type="evidence" value="ECO:0007669"/>
    <property type="project" value="UniProtKB-KW"/>
</dbReference>
<dbReference type="EMBL" id="QQBC01000007">
    <property type="protein sequence ID" value="RDI64873.1"/>
    <property type="molecule type" value="Genomic_DNA"/>
</dbReference>
<keyword evidence="2" id="KW-1185">Reference proteome</keyword>
<dbReference type="GO" id="GO:0032259">
    <property type="term" value="P:methylation"/>
    <property type="evidence" value="ECO:0007669"/>
    <property type="project" value="UniProtKB-KW"/>
</dbReference>
<organism evidence="1 2">
    <name type="scientific">Nocardia pseudobrasiliensis</name>
    <dbReference type="NCBI Taxonomy" id="45979"/>
    <lineage>
        <taxon>Bacteria</taxon>
        <taxon>Bacillati</taxon>
        <taxon>Actinomycetota</taxon>
        <taxon>Actinomycetes</taxon>
        <taxon>Mycobacteriales</taxon>
        <taxon>Nocardiaceae</taxon>
        <taxon>Nocardia</taxon>
    </lineage>
</organism>
<dbReference type="Proteomes" id="UP000254869">
    <property type="component" value="Unassembled WGS sequence"/>
</dbReference>
<evidence type="ECO:0000313" key="1">
    <source>
        <dbReference type="EMBL" id="RDI64873.1"/>
    </source>
</evidence>
<dbReference type="RefSeq" id="WP_067996786.1">
    <property type="nucleotide sequence ID" value="NZ_QQBC01000007.1"/>
</dbReference>
<name>A0A370I2A5_9NOCA</name>
<proteinExistence type="predicted"/>
<comment type="caution">
    <text evidence="1">The sequence shown here is derived from an EMBL/GenBank/DDBJ whole genome shotgun (WGS) entry which is preliminary data.</text>
</comment>
<protein>
    <submittedName>
        <fullName evidence="1">S-adenosyl methyltransferase</fullName>
    </submittedName>
</protein>
<keyword evidence="1" id="KW-0489">Methyltransferase</keyword>
<dbReference type="PIRSF" id="PIRSF017393">
    <property type="entry name" value="MTase_SAV2177"/>
    <property type="match status" value="1"/>
</dbReference>
<gene>
    <name evidence="1" type="ORF">DFR76_107250</name>
</gene>
<dbReference type="AlphaFoldDB" id="A0A370I2A5"/>
<keyword evidence="1" id="KW-0808">Transferase</keyword>
<dbReference type="STRING" id="1210086.GCA_001613105_02327"/>
<reference evidence="1 2" key="1">
    <citation type="submission" date="2018-07" db="EMBL/GenBank/DDBJ databases">
        <title>Genomic Encyclopedia of Type Strains, Phase IV (KMG-IV): sequencing the most valuable type-strain genomes for metagenomic binning, comparative biology and taxonomic classification.</title>
        <authorList>
            <person name="Goeker M."/>
        </authorList>
    </citation>
    <scope>NUCLEOTIDE SEQUENCE [LARGE SCALE GENOMIC DNA]</scope>
    <source>
        <strain evidence="1 2">DSM 44290</strain>
    </source>
</reference>
<sequence length="264" mass="29504">MNDEDVRAGQAKPSIARTYSYLLGDHDYYAVDQEIGQYFMDALPGSVRIATSARRAVERAVREIARDGVRQIIDFGCGLPTVDNVHQIAQREDPESRVVYVDNDPIVVMHGQATLATDDRTVVIQADVREPESIYDNADAQGLLDFDRPVGLLFSAVLGFINDDEDPYGVMRFWVDRLAPGSRVYISHFRSGYNKETRATEQKLQGTWGRGRWRSDSEITKLFTGLELLAPGLVPCSQWRPESGGPREISSWEQLIVSGLAAKP</sequence>
<dbReference type="Pfam" id="PF04672">
    <property type="entry name" value="Methyltransf_19"/>
    <property type="match status" value="1"/>
</dbReference>
<evidence type="ECO:0000313" key="2">
    <source>
        <dbReference type="Proteomes" id="UP000254869"/>
    </source>
</evidence>